<dbReference type="NCBIfam" id="NF006160">
    <property type="entry name" value="PRK08304.1"/>
    <property type="match status" value="1"/>
</dbReference>
<gene>
    <name evidence="1" type="ORF">C7959_11546</name>
</gene>
<organism evidence="1 2">
    <name type="scientific">Orenia marismortui</name>
    <dbReference type="NCBI Taxonomy" id="46469"/>
    <lineage>
        <taxon>Bacteria</taxon>
        <taxon>Bacillati</taxon>
        <taxon>Bacillota</taxon>
        <taxon>Clostridia</taxon>
        <taxon>Halanaerobiales</taxon>
        <taxon>Halobacteroidaceae</taxon>
        <taxon>Orenia</taxon>
    </lineage>
</organism>
<name>A0A4R8GXW8_9FIRM</name>
<reference evidence="1 2" key="1">
    <citation type="submission" date="2019-03" db="EMBL/GenBank/DDBJ databases">
        <title>Subsurface microbial communities from deep shales in Ohio and West Virginia, USA.</title>
        <authorList>
            <person name="Wrighton K."/>
        </authorList>
    </citation>
    <scope>NUCLEOTIDE SEQUENCE [LARGE SCALE GENOMIC DNA]</scope>
    <source>
        <strain evidence="1 2">MSL 6dP</strain>
    </source>
</reference>
<protein>
    <submittedName>
        <fullName evidence="1">Stage V sporulation protein AD</fullName>
    </submittedName>
</protein>
<evidence type="ECO:0000313" key="1">
    <source>
        <dbReference type="EMBL" id="TDX51170.1"/>
    </source>
</evidence>
<dbReference type="EMBL" id="SOEG01000015">
    <property type="protein sequence ID" value="TDX51170.1"/>
    <property type="molecule type" value="Genomic_DNA"/>
</dbReference>
<dbReference type="Pfam" id="PF07451">
    <property type="entry name" value="SpoVAD"/>
    <property type="match status" value="1"/>
</dbReference>
<dbReference type="PIRSF" id="PIRSF011570">
    <property type="entry name" value="SpoVAD"/>
    <property type="match status" value="1"/>
</dbReference>
<evidence type="ECO:0000313" key="2">
    <source>
        <dbReference type="Proteomes" id="UP000295832"/>
    </source>
</evidence>
<dbReference type="Gene3D" id="3.40.47.40">
    <property type="entry name" value="Stage V sporulation protein AD"/>
    <property type="match status" value="1"/>
</dbReference>
<proteinExistence type="predicted"/>
<comment type="caution">
    <text evidence="1">The sequence shown here is derived from an EMBL/GenBank/DDBJ whole genome shotgun (WGS) entry which is preliminary data.</text>
</comment>
<dbReference type="InterPro" id="IPR016039">
    <property type="entry name" value="Thiolase-like"/>
</dbReference>
<dbReference type="InterPro" id="IPR038369">
    <property type="entry name" value="SpoVAD_sf"/>
</dbReference>
<dbReference type="RefSeq" id="WP_134117003.1">
    <property type="nucleotide sequence ID" value="NZ_SOEG01000015.1"/>
</dbReference>
<dbReference type="STRING" id="926561.GCA_000379025_02874"/>
<accession>A0A4R8GXW8</accession>
<dbReference type="AlphaFoldDB" id="A0A4R8GXW8"/>
<dbReference type="Proteomes" id="UP000295832">
    <property type="component" value="Unassembled WGS sequence"/>
</dbReference>
<dbReference type="InterPro" id="IPR010894">
    <property type="entry name" value="SpoVAD"/>
</dbReference>
<keyword evidence="2" id="KW-1185">Reference proteome</keyword>
<dbReference type="SUPFAM" id="SSF53901">
    <property type="entry name" value="Thiolase-like"/>
    <property type="match status" value="1"/>
</dbReference>
<sequence length="367" mass="39195">MEKQGSQTIKFNNPPQIISAASIVGDKESKGPLGEYFDEIISDGYNNQKTWEQAQIKMVEDVINNVLKKVKLSEDQIDCLLGGDLLDETIASNFAARKFPVPFLGLFGACSTMIEAMAIAAMMIDGGAANKVISFTSSHYQATERQFRTPNEYGDKYPPYKQLTVTGAGATILSNQPGGVQVREATLGKIVDLGVKDPNDMGSAMAPAAADTILQHLEDTNRSPKEYDLIVTGDLGKVGKSLTLELLSEQGCDITKNYDDCGVMIYNSNQKVGAGGSGCGCSAVVVASYLLPQLMHGNFNRILVLGTGALLNPLTYLQGESIPCIAHAVTLEGTGHLSEGIGRPSIRDNLATKIEVPRIEDLTGSEG</sequence>
<dbReference type="GO" id="GO:0016746">
    <property type="term" value="F:acyltransferase activity"/>
    <property type="evidence" value="ECO:0007669"/>
    <property type="project" value="InterPro"/>
</dbReference>
<dbReference type="NCBIfam" id="TIGR02845">
    <property type="entry name" value="spore_V_AD"/>
    <property type="match status" value="1"/>
</dbReference>